<feature type="transmembrane region" description="Helical" evidence="2">
    <location>
        <begin position="92"/>
        <end position="112"/>
    </location>
</feature>
<comment type="caution">
    <text evidence="3">The sequence shown here is derived from an EMBL/GenBank/DDBJ whole genome shotgun (WGS) entry which is preliminary data.</text>
</comment>
<reference evidence="3" key="1">
    <citation type="journal article" date="2020" name="Fungal Divers.">
        <title>Resolving the Mortierellaceae phylogeny through synthesis of multi-gene phylogenetics and phylogenomics.</title>
        <authorList>
            <person name="Vandepol N."/>
            <person name="Liber J."/>
            <person name="Desiro A."/>
            <person name="Na H."/>
            <person name="Kennedy M."/>
            <person name="Barry K."/>
            <person name="Grigoriev I.V."/>
            <person name="Miller A.N."/>
            <person name="O'Donnell K."/>
            <person name="Stajich J.E."/>
            <person name="Bonito G."/>
        </authorList>
    </citation>
    <scope>NUCLEOTIDE SEQUENCE</scope>
    <source>
        <strain evidence="3">MES-2147</strain>
    </source>
</reference>
<sequence length="194" mass="20615">MVKGLFSKKPTAEPVITLSKRDADVLAKVESRAKLLDTGLDLGFAKVGLDPIIGLIPVMGDLVTVGLSLYIVRTAQEAEIPRHLTRKMMMNIGVDVAIGIVPLIGDVGDFFFKANDRNAKMLREHLYKRAQRKYDDEVAAAAVKAATSPPPPPPLPSTLTIDSGSGLPLPASATPSKTNGLKSAVSTFIKGKGQ</sequence>
<keyword evidence="2" id="KW-1133">Transmembrane helix</keyword>
<dbReference type="PANTHER" id="PTHR35519:SF2">
    <property type="entry name" value="PH DOMAIN PROTEIN"/>
    <property type="match status" value="1"/>
</dbReference>
<dbReference type="PANTHER" id="PTHR35519">
    <property type="entry name" value="MEMBRANE PROTEINS"/>
    <property type="match status" value="1"/>
</dbReference>
<accession>A0A9P6ILU3</accession>
<name>A0A9P6ILU3_9FUNG</name>
<keyword evidence="2" id="KW-0812">Transmembrane</keyword>
<dbReference type="Proteomes" id="UP000749646">
    <property type="component" value="Unassembled WGS sequence"/>
</dbReference>
<dbReference type="InterPro" id="IPR025187">
    <property type="entry name" value="DUF4112"/>
</dbReference>
<evidence type="ECO:0000313" key="3">
    <source>
        <dbReference type="EMBL" id="KAF9937115.1"/>
    </source>
</evidence>
<evidence type="ECO:0000256" key="2">
    <source>
        <dbReference type="SAM" id="Phobius"/>
    </source>
</evidence>
<feature type="region of interest" description="Disordered" evidence="1">
    <location>
        <begin position="141"/>
        <end position="180"/>
    </location>
</feature>
<feature type="transmembrane region" description="Helical" evidence="2">
    <location>
        <begin position="52"/>
        <end position="72"/>
    </location>
</feature>
<gene>
    <name evidence="3" type="ORF">BGZ65_001778</name>
</gene>
<proteinExistence type="predicted"/>
<dbReference type="AlphaFoldDB" id="A0A9P6ILU3"/>
<protein>
    <recommendedName>
        <fullName evidence="5">DUF4112 domain-containing protein</fullName>
    </recommendedName>
</protein>
<keyword evidence="4" id="KW-1185">Reference proteome</keyword>
<keyword evidence="2" id="KW-0472">Membrane</keyword>
<dbReference type="OrthoDB" id="2103474at2759"/>
<evidence type="ECO:0008006" key="5">
    <source>
        <dbReference type="Google" id="ProtNLM"/>
    </source>
</evidence>
<evidence type="ECO:0000256" key="1">
    <source>
        <dbReference type="SAM" id="MobiDB-lite"/>
    </source>
</evidence>
<evidence type="ECO:0000313" key="4">
    <source>
        <dbReference type="Proteomes" id="UP000749646"/>
    </source>
</evidence>
<dbReference type="EMBL" id="JAAAHW010009715">
    <property type="protein sequence ID" value="KAF9937115.1"/>
    <property type="molecule type" value="Genomic_DNA"/>
</dbReference>
<dbReference type="Pfam" id="PF13430">
    <property type="entry name" value="DUF4112"/>
    <property type="match status" value="1"/>
</dbReference>
<organism evidence="3 4">
    <name type="scientific">Modicella reniformis</name>
    <dbReference type="NCBI Taxonomy" id="1440133"/>
    <lineage>
        <taxon>Eukaryota</taxon>
        <taxon>Fungi</taxon>
        <taxon>Fungi incertae sedis</taxon>
        <taxon>Mucoromycota</taxon>
        <taxon>Mortierellomycotina</taxon>
        <taxon>Mortierellomycetes</taxon>
        <taxon>Mortierellales</taxon>
        <taxon>Mortierellaceae</taxon>
        <taxon>Modicella</taxon>
    </lineage>
</organism>